<keyword evidence="3" id="KW-0539">Nucleus</keyword>
<name>A0ABN7NX25_TIMPD</name>
<dbReference type="InterPro" id="IPR035979">
    <property type="entry name" value="RBD_domain_sf"/>
</dbReference>
<evidence type="ECO:0000313" key="6">
    <source>
        <dbReference type="EMBL" id="CAG2058812.1"/>
    </source>
</evidence>
<sequence length="95" mass="10539">MANRHRRETYDRPALKSTQGFGFVTFANSADADRARERLHGTVVEGRKIETLPPPTTRDRSHSPGPTSSAAPVRWARSREVELAGGVFNPRLVGR</sequence>
<dbReference type="SUPFAM" id="SSF54928">
    <property type="entry name" value="RNA-binding domain, RBD"/>
    <property type="match status" value="1"/>
</dbReference>
<organism evidence="6 7">
    <name type="scientific">Timema podura</name>
    <name type="common">Walking stick</name>
    <dbReference type="NCBI Taxonomy" id="61482"/>
    <lineage>
        <taxon>Eukaryota</taxon>
        <taxon>Metazoa</taxon>
        <taxon>Ecdysozoa</taxon>
        <taxon>Arthropoda</taxon>
        <taxon>Hexapoda</taxon>
        <taxon>Insecta</taxon>
        <taxon>Pterygota</taxon>
        <taxon>Neoptera</taxon>
        <taxon>Polyneoptera</taxon>
        <taxon>Phasmatodea</taxon>
        <taxon>Timematodea</taxon>
        <taxon>Timematoidea</taxon>
        <taxon>Timematidae</taxon>
        <taxon>Timema</taxon>
    </lineage>
</organism>
<feature type="compositionally biased region" description="Basic and acidic residues" evidence="4">
    <location>
        <begin position="37"/>
        <end position="50"/>
    </location>
</feature>
<reference evidence="6" key="1">
    <citation type="submission" date="2021-03" db="EMBL/GenBank/DDBJ databases">
        <authorList>
            <person name="Tran Van P."/>
        </authorList>
    </citation>
    <scope>NUCLEOTIDE SEQUENCE</scope>
</reference>
<evidence type="ECO:0000313" key="7">
    <source>
        <dbReference type="Proteomes" id="UP001153148"/>
    </source>
</evidence>
<comment type="subcellular location">
    <subcellularLocation>
        <location evidence="1">Nucleus</location>
    </subcellularLocation>
</comment>
<dbReference type="InterPro" id="IPR047131">
    <property type="entry name" value="RBFOX1-like"/>
</dbReference>
<keyword evidence="7" id="KW-1185">Reference proteome</keyword>
<evidence type="ECO:0000256" key="2">
    <source>
        <dbReference type="ARBA" id="ARBA00022884"/>
    </source>
</evidence>
<dbReference type="Gene3D" id="3.30.70.330">
    <property type="match status" value="1"/>
</dbReference>
<dbReference type="Proteomes" id="UP001153148">
    <property type="component" value="Unassembled WGS sequence"/>
</dbReference>
<comment type="caution">
    <text evidence="6">The sequence shown here is derived from an EMBL/GenBank/DDBJ whole genome shotgun (WGS) entry which is preliminary data.</text>
</comment>
<accession>A0ABN7NX25</accession>
<dbReference type="InterPro" id="IPR000504">
    <property type="entry name" value="RRM_dom"/>
</dbReference>
<proteinExistence type="predicted"/>
<evidence type="ECO:0000256" key="3">
    <source>
        <dbReference type="ARBA" id="ARBA00023242"/>
    </source>
</evidence>
<dbReference type="InterPro" id="IPR012677">
    <property type="entry name" value="Nucleotide-bd_a/b_plait_sf"/>
</dbReference>
<dbReference type="PANTHER" id="PTHR15597:SF22">
    <property type="entry name" value="RNA-BINDING FOX PROTEIN 1, ISOFORM H"/>
    <property type="match status" value="1"/>
</dbReference>
<feature type="non-terminal residue" evidence="6">
    <location>
        <position position="95"/>
    </location>
</feature>
<feature type="region of interest" description="Disordered" evidence="4">
    <location>
        <begin position="37"/>
        <end position="75"/>
    </location>
</feature>
<feature type="domain" description="RRM" evidence="5">
    <location>
        <begin position="16"/>
        <end position="49"/>
    </location>
</feature>
<keyword evidence="2" id="KW-0694">RNA-binding</keyword>
<dbReference type="Pfam" id="PF00076">
    <property type="entry name" value="RRM_1"/>
    <property type="match status" value="1"/>
</dbReference>
<dbReference type="EMBL" id="CAJPIN010008032">
    <property type="protein sequence ID" value="CAG2058812.1"/>
    <property type="molecule type" value="Genomic_DNA"/>
</dbReference>
<evidence type="ECO:0000256" key="1">
    <source>
        <dbReference type="ARBA" id="ARBA00004123"/>
    </source>
</evidence>
<protein>
    <recommendedName>
        <fullName evidence="5">RRM domain-containing protein</fullName>
    </recommendedName>
</protein>
<dbReference type="PANTHER" id="PTHR15597">
    <property type="entry name" value="ATAXIN 2-BINDING PROTEIN 1-RELATED"/>
    <property type="match status" value="1"/>
</dbReference>
<evidence type="ECO:0000256" key="4">
    <source>
        <dbReference type="SAM" id="MobiDB-lite"/>
    </source>
</evidence>
<evidence type="ECO:0000259" key="5">
    <source>
        <dbReference type="Pfam" id="PF00076"/>
    </source>
</evidence>
<gene>
    <name evidence="6" type="ORF">TPAB3V08_LOCUS5779</name>
</gene>